<gene>
    <name evidence="14" type="ORF">LARSCL_LOCUS7876</name>
</gene>
<evidence type="ECO:0000256" key="2">
    <source>
        <dbReference type="ARBA" id="ARBA00007193"/>
    </source>
</evidence>
<accession>A0AAV1ZXH1</accession>
<evidence type="ECO:0000256" key="12">
    <source>
        <dbReference type="RuleBase" id="RU000679"/>
    </source>
</evidence>
<organism evidence="14 15">
    <name type="scientific">Larinioides sclopetarius</name>
    <dbReference type="NCBI Taxonomy" id="280406"/>
    <lineage>
        <taxon>Eukaryota</taxon>
        <taxon>Metazoa</taxon>
        <taxon>Ecdysozoa</taxon>
        <taxon>Arthropoda</taxon>
        <taxon>Chelicerata</taxon>
        <taxon>Arachnida</taxon>
        <taxon>Araneae</taxon>
        <taxon>Araneomorphae</taxon>
        <taxon>Entelegynae</taxon>
        <taxon>Araneoidea</taxon>
        <taxon>Araneidae</taxon>
        <taxon>Larinioides</taxon>
    </lineage>
</organism>
<proteinExistence type="inferred from homology"/>
<feature type="transmembrane region" description="Helical" evidence="13">
    <location>
        <begin position="45"/>
        <end position="68"/>
    </location>
</feature>
<evidence type="ECO:0000256" key="7">
    <source>
        <dbReference type="ARBA" id="ARBA00023053"/>
    </source>
</evidence>
<evidence type="ECO:0000256" key="11">
    <source>
        <dbReference type="ARBA" id="ARBA00023303"/>
    </source>
</evidence>
<keyword evidence="15" id="KW-1185">Reference proteome</keyword>
<evidence type="ECO:0000256" key="5">
    <source>
        <dbReference type="ARBA" id="ARBA00022692"/>
    </source>
</evidence>
<comment type="caution">
    <text evidence="14">The sequence shown here is derived from an EMBL/GenBank/DDBJ whole genome shotgun (WGS) entry which is preliminary data.</text>
</comment>
<dbReference type="PANTHER" id="PTHR11690">
    <property type="entry name" value="AMILORIDE-SENSITIVE SODIUM CHANNEL-RELATED"/>
    <property type="match status" value="1"/>
</dbReference>
<evidence type="ECO:0000256" key="8">
    <source>
        <dbReference type="ARBA" id="ARBA00023065"/>
    </source>
</evidence>
<keyword evidence="11 12" id="KW-0407">Ion channel</keyword>
<keyword evidence="6 13" id="KW-1133">Transmembrane helix</keyword>
<comment type="subcellular location">
    <subcellularLocation>
        <location evidence="1">Membrane</location>
        <topology evidence="1">Multi-pass membrane protein</topology>
    </subcellularLocation>
</comment>
<keyword evidence="4 12" id="KW-0894">Sodium channel</keyword>
<dbReference type="Pfam" id="PF00858">
    <property type="entry name" value="ASC"/>
    <property type="match status" value="1"/>
</dbReference>
<evidence type="ECO:0000256" key="10">
    <source>
        <dbReference type="ARBA" id="ARBA00023201"/>
    </source>
</evidence>
<dbReference type="InterPro" id="IPR001873">
    <property type="entry name" value="ENaC"/>
</dbReference>
<evidence type="ECO:0000256" key="9">
    <source>
        <dbReference type="ARBA" id="ARBA00023136"/>
    </source>
</evidence>
<evidence type="ECO:0000256" key="3">
    <source>
        <dbReference type="ARBA" id="ARBA00022448"/>
    </source>
</evidence>
<comment type="similarity">
    <text evidence="2 12">Belongs to the amiloride-sensitive sodium channel (TC 1.A.6) family.</text>
</comment>
<keyword evidence="5 12" id="KW-0812">Transmembrane</keyword>
<keyword evidence="8 12" id="KW-0406">Ion transport</keyword>
<dbReference type="GO" id="GO:0005886">
    <property type="term" value="C:plasma membrane"/>
    <property type="evidence" value="ECO:0007669"/>
    <property type="project" value="TreeGrafter"/>
</dbReference>
<keyword evidence="10 12" id="KW-0739">Sodium transport</keyword>
<keyword evidence="3 12" id="KW-0813">Transport</keyword>
<keyword evidence="7" id="KW-0915">Sodium</keyword>
<evidence type="ECO:0000256" key="13">
    <source>
        <dbReference type="SAM" id="Phobius"/>
    </source>
</evidence>
<feature type="transmembrane region" description="Helical" evidence="13">
    <location>
        <begin position="414"/>
        <end position="443"/>
    </location>
</feature>
<dbReference type="EMBL" id="CAXIEN010000082">
    <property type="protein sequence ID" value="CAL1275085.1"/>
    <property type="molecule type" value="Genomic_DNA"/>
</dbReference>
<evidence type="ECO:0000256" key="4">
    <source>
        <dbReference type="ARBA" id="ARBA00022461"/>
    </source>
</evidence>
<dbReference type="Proteomes" id="UP001497382">
    <property type="component" value="Unassembled WGS sequence"/>
</dbReference>
<evidence type="ECO:0000313" key="15">
    <source>
        <dbReference type="Proteomes" id="UP001497382"/>
    </source>
</evidence>
<protein>
    <submittedName>
        <fullName evidence="14">Uncharacterized protein</fullName>
    </submittedName>
</protein>
<evidence type="ECO:0000256" key="6">
    <source>
        <dbReference type="ARBA" id="ARBA00022989"/>
    </source>
</evidence>
<name>A0AAV1ZXH1_9ARAC</name>
<dbReference type="PANTHER" id="PTHR11690:SF248">
    <property type="entry name" value="PICKPOCKET 17, ISOFORM A"/>
    <property type="match status" value="1"/>
</dbReference>
<evidence type="ECO:0000256" key="1">
    <source>
        <dbReference type="ARBA" id="ARBA00004141"/>
    </source>
</evidence>
<dbReference type="AlphaFoldDB" id="A0AAV1ZXH1"/>
<dbReference type="GO" id="GO:0015280">
    <property type="term" value="F:ligand-gated sodium channel activity"/>
    <property type="evidence" value="ECO:0007669"/>
    <property type="project" value="TreeGrafter"/>
</dbReference>
<dbReference type="Gene3D" id="1.10.287.770">
    <property type="entry name" value="YojJ-like"/>
    <property type="match status" value="1"/>
</dbReference>
<keyword evidence="9 13" id="KW-0472">Membrane</keyword>
<reference evidence="14 15" key="1">
    <citation type="submission" date="2024-04" db="EMBL/GenBank/DDBJ databases">
        <authorList>
            <person name="Rising A."/>
            <person name="Reimegard J."/>
            <person name="Sonavane S."/>
            <person name="Akerstrom W."/>
            <person name="Nylinder S."/>
            <person name="Hedman E."/>
            <person name="Kallberg Y."/>
        </authorList>
    </citation>
    <scope>NUCLEOTIDE SEQUENCE [LARGE SCALE GENOMIC DNA]</scope>
</reference>
<evidence type="ECO:0000313" key="14">
    <source>
        <dbReference type="EMBL" id="CAL1275085.1"/>
    </source>
</evidence>
<sequence>MNEEPERRRKQSVKDYASKVFKESSVSAVSAIVSTGNIRRKIFRVVVFLLFTAGFLYQCIKFLCYVLQFPTIVNIEMERPDYYLRPAYTFCNFNPIKRSKFCLKYPDGCFEPDEEFCEAYPKLCIENNTKVPKDGIISKYLSDPKDVMELIHDFEEIIKPSEENDIPEGPFPRQDLDGYETGACYSMLSRVDNSLEPKYRRRNIFEGSLDVMEFNPQESDILYPNSKPGILFSIHSPFEAVNPFEQGIFLKPGHIYRISVEMIQEELLPYPYKTDCLNYTELWLNANKTGPRSQVMCRHHCLLEYTENCFNCTDLFILYPSRSENFCHFHKQQPNTTKEICKDARDYIFPCLDNCKEDCTRMKYSYQVQESFSKRYENLYDRSNDSHWIEVRVQFEESEIMKIQYKPQYQQVEAFSYIGGFIGIWLGVSLVQVVDVIESFFLIARYFFKKGSIACSTKPNLKIQRETA</sequence>